<dbReference type="Pfam" id="PF08478">
    <property type="entry name" value="POTRA_1"/>
    <property type="match status" value="1"/>
</dbReference>
<protein>
    <submittedName>
        <fullName evidence="9">FtsQ-type POTRA domain-containing protein</fullName>
    </submittedName>
</protein>
<dbReference type="GO" id="GO:0005886">
    <property type="term" value="C:plasma membrane"/>
    <property type="evidence" value="ECO:0007669"/>
    <property type="project" value="TreeGrafter"/>
</dbReference>
<dbReference type="InterPro" id="IPR034746">
    <property type="entry name" value="POTRA"/>
</dbReference>
<feature type="domain" description="POTRA" evidence="8">
    <location>
        <begin position="11"/>
        <end position="79"/>
    </location>
</feature>
<dbReference type="Pfam" id="PF03799">
    <property type="entry name" value="FtsQ_DivIB_C"/>
    <property type="match status" value="1"/>
</dbReference>
<evidence type="ECO:0000256" key="1">
    <source>
        <dbReference type="ARBA" id="ARBA00004370"/>
    </source>
</evidence>
<evidence type="ECO:0000313" key="10">
    <source>
        <dbReference type="Proteomes" id="UP000780768"/>
    </source>
</evidence>
<dbReference type="Proteomes" id="UP000780768">
    <property type="component" value="Unassembled WGS sequence"/>
</dbReference>
<proteinExistence type="predicted"/>
<keyword evidence="5" id="KW-1133">Transmembrane helix</keyword>
<dbReference type="InterPro" id="IPR050487">
    <property type="entry name" value="FtsQ_DivIB"/>
</dbReference>
<evidence type="ECO:0000256" key="7">
    <source>
        <dbReference type="ARBA" id="ARBA00023306"/>
    </source>
</evidence>
<evidence type="ECO:0000256" key="3">
    <source>
        <dbReference type="ARBA" id="ARBA00022618"/>
    </source>
</evidence>
<dbReference type="PANTHER" id="PTHR37820">
    <property type="entry name" value="CELL DIVISION PROTEIN DIVIB"/>
    <property type="match status" value="1"/>
</dbReference>
<keyword evidence="3" id="KW-0132">Cell division</keyword>
<evidence type="ECO:0000256" key="6">
    <source>
        <dbReference type="ARBA" id="ARBA00023136"/>
    </source>
</evidence>
<keyword evidence="7" id="KW-0131">Cell cycle</keyword>
<evidence type="ECO:0000256" key="4">
    <source>
        <dbReference type="ARBA" id="ARBA00022692"/>
    </source>
</evidence>
<comment type="caution">
    <text evidence="9">The sequence shown here is derived from an EMBL/GenBank/DDBJ whole genome shotgun (WGS) entry which is preliminary data.</text>
</comment>
<evidence type="ECO:0000256" key="2">
    <source>
        <dbReference type="ARBA" id="ARBA00022475"/>
    </source>
</evidence>
<evidence type="ECO:0000256" key="5">
    <source>
        <dbReference type="ARBA" id="ARBA00022989"/>
    </source>
</evidence>
<name>A0A921HP18_9FIRM</name>
<dbReference type="AlphaFoldDB" id="A0A921HP18"/>
<accession>A0A921HP18</accession>
<evidence type="ECO:0000313" key="9">
    <source>
        <dbReference type="EMBL" id="HJF85089.1"/>
    </source>
</evidence>
<sequence length="218" mass="24758">MLIFIINSPLLKIGYVKVTGNSYLPREDVLEIARIKEPLNIFSVQTDVVQNYLQSDLRIDTAKVWRDFPNCLNIEITERLPVAVMNCNYGYINLDKNSVVIDVYTDVKKIQKPVITGVILQDVYIGDNINNDTVKKVLVYLGLLSNDVLGQVRQINIADKEHIELYTVKGTRIILGNLNDAEKLAGKTQEIFNDMNSTAIPLEYIDLSYSRPVLKIKQ</sequence>
<comment type="subcellular location">
    <subcellularLocation>
        <location evidence="1">Membrane</location>
    </subcellularLocation>
</comment>
<keyword evidence="6" id="KW-0472">Membrane</keyword>
<evidence type="ECO:0000259" key="8">
    <source>
        <dbReference type="PROSITE" id="PS51779"/>
    </source>
</evidence>
<organism evidence="9 10">
    <name type="scientific">Megamonas hypermegale</name>
    <dbReference type="NCBI Taxonomy" id="158847"/>
    <lineage>
        <taxon>Bacteria</taxon>
        <taxon>Bacillati</taxon>
        <taxon>Bacillota</taxon>
        <taxon>Negativicutes</taxon>
        <taxon>Selenomonadales</taxon>
        <taxon>Selenomonadaceae</taxon>
        <taxon>Megamonas</taxon>
    </lineage>
</organism>
<dbReference type="PANTHER" id="PTHR37820:SF1">
    <property type="entry name" value="CELL DIVISION PROTEIN FTSQ"/>
    <property type="match status" value="1"/>
</dbReference>
<keyword evidence="4" id="KW-0812">Transmembrane</keyword>
<dbReference type="GO" id="GO:0051301">
    <property type="term" value="P:cell division"/>
    <property type="evidence" value="ECO:0007669"/>
    <property type="project" value="UniProtKB-KW"/>
</dbReference>
<dbReference type="InterPro" id="IPR013685">
    <property type="entry name" value="POTRA_FtsQ_type"/>
</dbReference>
<dbReference type="EMBL" id="DYVR01000148">
    <property type="protein sequence ID" value="HJF85089.1"/>
    <property type="molecule type" value="Genomic_DNA"/>
</dbReference>
<dbReference type="PROSITE" id="PS51779">
    <property type="entry name" value="POTRA"/>
    <property type="match status" value="1"/>
</dbReference>
<gene>
    <name evidence="9" type="ORF">K8V65_05475</name>
</gene>
<dbReference type="InterPro" id="IPR005548">
    <property type="entry name" value="Cell_div_FtsQ/DivIB_C"/>
</dbReference>
<keyword evidence="2" id="KW-1003">Cell membrane</keyword>
<reference evidence="9" key="2">
    <citation type="submission" date="2021-09" db="EMBL/GenBank/DDBJ databases">
        <authorList>
            <person name="Gilroy R."/>
        </authorList>
    </citation>
    <scope>NUCLEOTIDE SEQUENCE</scope>
    <source>
        <strain evidence="9">7318</strain>
    </source>
</reference>
<dbReference type="Gene3D" id="3.10.20.310">
    <property type="entry name" value="membrane protein fhac"/>
    <property type="match status" value="1"/>
</dbReference>
<reference evidence="9" key="1">
    <citation type="journal article" date="2021" name="PeerJ">
        <title>Extensive microbial diversity within the chicken gut microbiome revealed by metagenomics and culture.</title>
        <authorList>
            <person name="Gilroy R."/>
            <person name="Ravi A."/>
            <person name="Getino M."/>
            <person name="Pursley I."/>
            <person name="Horton D.L."/>
            <person name="Alikhan N.F."/>
            <person name="Baker D."/>
            <person name="Gharbi K."/>
            <person name="Hall N."/>
            <person name="Watson M."/>
            <person name="Adriaenssens E.M."/>
            <person name="Foster-Nyarko E."/>
            <person name="Jarju S."/>
            <person name="Secka A."/>
            <person name="Antonio M."/>
            <person name="Oren A."/>
            <person name="Chaudhuri R.R."/>
            <person name="La Ragione R."/>
            <person name="Hildebrand F."/>
            <person name="Pallen M.J."/>
        </authorList>
    </citation>
    <scope>NUCLEOTIDE SEQUENCE</scope>
    <source>
        <strain evidence="9">7318</strain>
    </source>
</reference>